<keyword evidence="3" id="KW-0238">DNA-binding</keyword>
<dbReference type="CDD" id="cd06170">
    <property type="entry name" value="LuxR_C_like"/>
    <property type="match status" value="1"/>
</dbReference>
<evidence type="ECO:0000259" key="6">
    <source>
        <dbReference type="PROSITE" id="PS50043"/>
    </source>
</evidence>
<evidence type="ECO:0000313" key="8">
    <source>
        <dbReference type="EMBL" id="APG06528.1"/>
    </source>
</evidence>
<dbReference type="PANTHER" id="PTHR43214:SF41">
    <property type="entry name" value="NITRATE_NITRITE RESPONSE REGULATOR PROTEIN NARP"/>
    <property type="match status" value="1"/>
</dbReference>
<dbReference type="InterPro" id="IPR016032">
    <property type="entry name" value="Sig_transdc_resp-reg_C-effctor"/>
</dbReference>
<dbReference type="PROSITE" id="PS50043">
    <property type="entry name" value="HTH_LUXR_2"/>
    <property type="match status" value="1"/>
</dbReference>
<dbReference type="GO" id="GO:0006355">
    <property type="term" value="P:regulation of DNA-templated transcription"/>
    <property type="evidence" value="ECO:0007669"/>
    <property type="project" value="InterPro"/>
</dbReference>
<evidence type="ECO:0000256" key="5">
    <source>
        <dbReference type="PROSITE-ProRule" id="PRU00169"/>
    </source>
</evidence>
<dbReference type="STRING" id="1440763.BJI69_12820"/>
<dbReference type="SUPFAM" id="SSF46894">
    <property type="entry name" value="C-terminal effector domain of the bipartite response regulators"/>
    <property type="match status" value="1"/>
</dbReference>
<name>A0A1L3EZP7_9GAMM</name>
<dbReference type="GO" id="GO:0003677">
    <property type="term" value="F:DNA binding"/>
    <property type="evidence" value="ECO:0007669"/>
    <property type="project" value="UniProtKB-KW"/>
</dbReference>
<feature type="domain" description="HTH luxR-type" evidence="6">
    <location>
        <begin position="124"/>
        <end position="189"/>
    </location>
</feature>
<dbReference type="InterPro" id="IPR011006">
    <property type="entry name" value="CheY-like_superfamily"/>
</dbReference>
<evidence type="ECO:0000256" key="1">
    <source>
        <dbReference type="ARBA" id="ARBA00022553"/>
    </source>
</evidence>
<dbReference type="Pfam" id="PF00072">
    <property type="entry name" value="Response_reg"/>
    <property type="match status" value="1"/>
</dbReference>
<reference evidence="9" key="1">
    <citation type="submission" date="2016-09" db="EMBL/GenBank/DDBJ databases">
        <authorList>
            <person name="Lysoe E."/>
        </authorList>
    </citation>
    <scope>NUCLEOTIDE SEQUENCE [LARGE SCALE GENOMIC DNA]</scope>
    <source>
        <strain evidence="9">LJ96T</strain>
    </source>
</reference>
<dbReference type="InterPro" id="IPR001789">
    <property type="entry name" value="Sig_transdc_resp-reg_receiver"/>
</dbReference>
<dbReference type="InterPro" id="IPR058245">
    <property type="entry name" value="NreC/VraR/RcsB-like_REC"/>
</dbReference>
<keyword evidence="4" id="KW-0804">Transcription</keyword>
<dbReference type="CDD" id="cd17535">
    <property type="entry name" value="REC_NarL-like"/>
    <property type="match status" value="1"/>
</dbReference>
<dbReference type="SUPFAM" id="SSF52172">
    <property type="entry name" value="CheY-like"/>
    <property type="match status" value="1"/>
</dbReference>
<evidence type="ECO:0000256" key="2">
    <source>
        <dbReference type="ARBA" id="ARBA00023015"/>
    </source>
</evidence>
<keyword evidence="2" id="KW-0805">Transcription regulation</keyword>
<organism evidence="8 9">
    <name type="scientific">Luteibacter rhizovicinus DSM 16549</name>
    <dbReference type="NCBI Taxonomy" id="1440763"/>
    <lineage>
        <taxon>Bacteria</taxon>
        <taxon>Pseudomonadati</taxon>
        <taxon>Pseudomonadota</taxon>
        <taxon>Gammaproteobacteria</taxon>
        <taxon>Lysobacterales</taxon>
        <taxon>Rhodanobacteraceae</taxon>
        <taxon>Luteibacter</taxon>
    </lineage>
</organism>
<evidence type="ECO:0000256" key="4">
    <source>
        <dbReference type="ARBA" id="ARBA00023163"/>
    </source>
</evidence>
<evidence type="ECO:0000313" key="9">
    <source>
        <dbReference type="Proteomes" id="UP000182987"/>
    </source>
</evidence>
<dbReference type="InterPro" id="IPR036388">
    <property type="entry name" value="WH-like_DNA-bd_sf"/>
</dbReference>
<dbReference type="Gene3D" id="1.10.10.10">
    <property type="entry name" value="Winged helix-like DNA-binding domain superfamily/Winged helix DNA-binding domain"/>
    <property type="match status" value="1"/>
</dbReference>
<keyword evidence="9" id="KW-1185">Reference proteome</keyword>
<dbReference type="InterPro" id="IPR000792">
    <property type="entry name" value="Tscrpt_reg_LuxR_C"/>
</dbReference>
<dbReference type="InterPro" id="IPR039420">
    <property type="entry name" value="WalR-like"/>
</dbReference>
<evidence type="ECO:0000256" key="3">
    <source>
        <dbReference type="ARBA" id="ARBA00023125"/>
    </source>
</evidence>
<feature type="modified residue" description="4-aspartylphosphate" evidence="5">
    <location>
        <position position="41"/>
    </location>
</feature>
<gene>
    <name evidence="8" type="ORF">BJI69_12820</name>
</gene>
<feature type="domain" description="Response regulatory" evidence="7">
    <location>
        <begin position="1"/>
        <end position="106"/>
    </location>
</feature>
<keyword evidence="1 5" id="KW-0597">Phosphoprotein</keyword>
<dbReference type="PRINTS" id="PR00038">
    <property type="entry name" value="HTHLUXR"/>
</dbReference>
<dbReference type="SMART" id="SM00421">
    <property type="entry name" value="HTH_LUXR"/>
    <property type="match status" value="1"/>
</dbReference>
<evidence type="ECO:0000259" key="7">
    <source>
        <dbReference type="PROSITE" id="PS50110"/>
    </source>
</evidence>
<dbReference type="Proteomes" id="UP000182987">
    <property type="component" value="Chromosome"/>
</dbReference>
<dbReference type="EMBL" id="CP017480">
    <property type="protein sequence ID" value="APG06528.1"/>
    <property type="molecule type" value="Genomic_DNA"/>
</dbReference>
<dbReference type="PROSITE" id="PS50110">
    <property type="entry name" value="RESPONSE_REGULATORY"/>
    <property type="match status" value="1"/>
</dbReference>
<dbReference type="GO" id="GO:0000160">
    <property type="term" value="P:phosphorelay signal transduction system"/>
    <property type="evidence" value="ECO:0007669"/>
    <property type="project" value="InterPro"/>
</dbReference>
<accession>A0A1L3EZP7</accession>
<dbReference type="SMART" id="SM00448">
    <property type="entry name" value="REC"/>
    <property type="match status" value="1"/>
</dbReference>
<dbReference type="KEGG" id="lrz:BJI69_12820"/>
<protein>
    <submittedName>
        <fullName evidence="8">Two-component system response regulator</fullName>
    </submittedName>
</protein>
<dbReference type="PANTHER" id="PTHR43214">
    <property type="entry name" value="TWO-COMPONENT RESPONSE REGULATOR"/>
    <property type="match status" value="1"/>
</dbReference>
<dbReference type="Pfam" id="PF00196">
    <property type="entry name" value="GerE"/>
    <property type="match status" value="1"/>
</dbReference>
<sequence>MVAEGIERLLDDDFELVALAQDGRSLLDIIERENPDLILSDINMPGGNGLEVLKTLRARGDSTPFVFLTMHAEPALAASAMRSGANGYVLKVSAGDELLSALRQVLAGGTYVTPSLGARYLRGRMADLHELTPKQREVLRLVGSGLRSKQIAAQLGLSVRTVEAHKYTIMQILDVHSTLELVRRSEDLGLLF</sequence>
<dbReference type="AlphaFoldDB" id="A0A1L3EZP7"/>
<dbReference type="Gene3D" id="3.40.50.2300">
    <property type="match status" value="1"/>
</dbReference>
<proteinExistence type="predicted"/>